<dbReference type="InterPro" id="IPR013527">
    <property type="entry name" value="YicC-like_N"/>
</dbReference>
<evidence type="ECO:0000259" key="6">
    <source>
        <dbReference type="Pfam" id="PF03755"/>
    </source>
</evidence>
<evidence type="ECO:0000256" key="5">
    <source>
        <dbReference type="ARBA" id="ARBA00035648"/>
    </source>
</evidence>
<keyword evidence="3" id="KW-0255">Endonuclease</keyword>
<gene>
    <name evidence="8" type="ORF">Desaf_2119</name>
</gene>
<evidence type="ECO:0000256" key="3">
    <source>
        <dbReference type="ARBA" id="ARBA00022759"/>
    </source>
</evidence>
<dbReference type="Pfam" id="PF08340">
    <property type="entry name" value="YicC-like_C"/>
    <property type="match status" value="1"/>
</dbReference>
<evidence type="ECO:0000256" key="4">
    <source>
        <dbReference type="ARBA" id="ARBA00022801"/>
    </source>
</evidence>
<dbReference type="KEGG" id="daf:Desaf_2119"/>
<evidence type="ECO:0000313" key="8">
    <source>
        <dbReference type="EMBL" id="EGJ50448.1"/>
    </source>
</evidence>
<dbReference type="NCBIfam" id="TIGR00255">
    <property type="entry name" value="YicC/YloC family endoribonuclease"/>
    <property type="match status" value="1"/>
</dbReference>
<sequence>MPRSMTGYGRSELTSPQWTLTWEIRSVNSRFLDIKWRTPHNLRGLEADWERTVREEASRGRLDIYLHFQPHGSGTAMLATLNTELAKQMLAQMSKLAEDMGQDYRPDFNRLLSLSVLWQESVAEPDPQLVTDLDKSLRETLRVWNITRGQEGKTLLADLQARFTELGSLLERIRERVPQVLQDKTTTLAERIRAMVEQAGVEISDDRMLQEVAILTDKLDVSEELTRLSMHLSRMDKVLHGKGEVGRQLDFLLQETFREINTCGTKSQDAEMSRLAVDFKTLLEKCREQVQNIE</sequence>
<proteinExistence type="inferred from homology"/>
<keyword evidence="2" id="KW-0540">Nuclease</keyword>
<dbReference type="Proteomes" id="UP000007844">
    <property type="component" value="Chromosome"/>
</dbReference>
<dbReference type="AlphaFoldDB" id="F3Z3Z6"/>
<evidence type="ECO:0000256" key="1">
    <source>
        <dbReference type="ARBA" id="ARBA00001968"/>
    </source>
</evidence>
<feature type="domain" description="Endoribonuclease YicC-like N-terminal" evidence="6">
    <location>
        <begin position="3"/>
        <end position="155"/>
    </location>
</feature>
<keyword evidence="9" id="KW-1185">Reference proteome</keyword>
<comment type="cofactor">
    <cofactor evidence="1">
        <name>a divalent metal cation</name>
        <dbReference type="ChEBI" id="CHEBI:60240"/>
    </cofactor>
</comment>
<evidence type="ECO:0008006" key="10">
    <source>
        <dbReference type="Google" id="ProtNLM"/>
    </source>
</evidence>
<accession>F3Z3Z6</accession>
<dbReference type="RefSeq" id="WP_014260190.1">
    <property type="nucleotide sequence ID" value="NC_016629.1"/>
</dbReference>
<keyword evidence="4" id="KW-0378">Hydrolase</keyword>
<evidence type="ECO:0000256" key="2">
    <source>
        <dbReference type="ARBA" id="ARBA00022722"/>
    </source>
</evidence>
<dbReference type="PANTHER" id="PTHR30636">
    <property type="entry name" value="UPF0701 PROTEIN YICC"/>
    <property type="match status" value="1"/>
</dbReference>
<name>F3Z3Z6_DESAF</name>
<dbReference type="InterPro" id="IPR013551">
    <property type="entry name" value="YicC-like_C"/>
</dbReference>
<evidence type="ECO:0000313" key="9">
    <source>
        <dbReference type="Proteomes" id="UP000007844"/>
    </source>
</evidence>
<organism evidence="8 9">
    <name type="scientific">Desulfocurvibacter africanus subsp. africanus str. Walvis Bay</name>
    <dbReference type="NCBI Taxonomy" id="690850"/>
    <lineage>
        <taxon>Bacteria</taxon>
        <taxon>Pseudomonadati</taxon>
        <taxon>Thermodesulfobacteriota</taxon>
        <taxon>Desulfovibrionia</taxon>
        <taxon>Desulfovibrionales</taxon>
        <taxon>Desulfovibrionaceae</taxon>
        <taxon>Desulfocurvibacter</taxon>
    </lineage>
</organism>
<feature type="domain" description="Endoribonuclease YicC-like C-terminal" evidence="7">
    <location>
        <begin position="173"/>
        <end position="294"/>
    </location>
</feature>
<evidence type="ECO:0000259" key="7">
    <source>
        <dbReference type="Pfam" id="PF08340"/>
    </source>
</evidence>
<dbReference type="STRING" id="690850.Desaf_2119"/>
<dbReference type="Pfam" id="PF03755">
    <property type="entry name" value="YicC-like_N"/>
    <property type="match status" value="1"/>
</dbReference>
<reference evidence="8 9" key="1">
    <citation type="journal article" date="2011" name="J. Bacteriol.">
        <title>Genome sequence of the mercury-methylating and pleomorphic Desulfovibrio africanus Strain Walvis Bay.</title>
        <authorList>
            <person name="Brown S.D."/>
            <person name="Wall J.D."/>
            <person name="Kucken A.M."/>
            <person name="Gilmour C.C."/>
            <person name="Podar M."/>
            <person name="Brandt C.C."/>
            <person name="Teshima H."/>
            <person name="Detter J.C."/>
            <person name="Han C.S."/>
            <person name="Land M.L."/>
            <person name="Lucas S."/>
            <person name="Han J."/>
            <person name="Pennacchio L."/>
            <person name="Nolan M."/>
            <person name="Pitluck S."/>
            <person name="Woyke T."/>
            <person name="Goodwin L."/>
            <person name="Palumbo A.V."/>
            <person name="Elias D.A."/>
        </authorList>
    </citation>
    <scope>NUCLEOTIDE SEQUENCE [LARGE SCALE GENOMIC DNA]</scope>
    <source>
        <strain evidence="8 9">Walvis Bay</strain>
    </source>
</reference>
<dbReference type="eggNOG" id="COG1561">
    <property type="taxonomic scope" value="Bacteria"/>
</dbReference>
<dbReference type="GO" id="GO:0004521">
    <property type="term" value="F:RNA endonuclease activity"/>
    <property type="evidence" value="ECO:0007669"/>
    <property type="project" value="InterPro"/>
</dbReference>
<dbReference type="PANTHER" id="PTHR30636:SF3">
    <property type="entry name" value="UPF0701 PROTEIN YICC"/>
    <property type="match status" value="1"/>
</dbReference>
<dbReference type="GO" id="GO:0016787">
    <property type="term" value="F:hydrolase activity"/>
    <property type="evidence" value="ECO:0007669"/>
    <property type="project" value="UniProtKB-KW"/>
</dbReference>
<protein>
    <recommendedName>
        <fullName evidence="10">YicC-like domain-containing protein</fullName>
    </recommendedName>
</protein>
<dbReference type="HOGENOM" id="CLU_076609_1_0_7"/>
<comment type="similarity">
    <text evidence="5">Belongs to the YicC/YloC family.</text>
</comment>
<dbReference type="InterPro" id="IPR005229">
    <property type="entry name" value="YicC/YloC-like"/>
</dbReference>
<dbReference type="EMBL" id="CP003221">
    <property type="protein sequence ID" value="EGJ50448.1"/>
    <property type="molecule type" value="Genomic_DNA"/>
</dbReference>